<dbReference type="RefSeq" id="WP_173222636.1">
    <property type="nucleotide sequence ID" value="NZ_JABMKZ010000019.1"/>
</dbReference>
<evidence type="ECO:0000313" key="3">
    <source>
        <dbReference type="Proteomes" id="UP001338137"/>
    </source>
</evidence>
<keyword evidence="1" id="KW-0472">Membrane</keyword>
<organism evidence="2 3">
    <name type="scientific">Paenibacillus alba</name>
    <dbReference type="NCBI Taxonomy" id="1197127"/>
    <lineage>
        <taxon>Bacteria</taxon>
        <taxon>Bacillati</taxon>
        <taxon>Bacillota</taxon>
        <taxon>Bacilli</taxon>
        <taxon>Bacillales</taxon>
        <taxon>Paenibacillaceae</taxon>
        <taxon>Paenibacillus</taxon>
    </lineage>
</organism>
<keyword evidence="1" id="KW-0812">Transmembrane</keyword>
<feature type="transmembrane region" description="Helical" evidence="1">
    <location>
        <begin position="6"/>
        <end position="24"/>
    </location>
</feature>
<dbReference type="EMBL" id="JARLKY010000060">
    <property type="protein sequence ID" value="MEC0230026.1"/>
    <property type="molecule type" value="Genomic_DNA"/>
</dbReference>
<proteinExistence type="predicted"/>
<reference evidence="2 3" key="1">
    <citation type="submission" date="2023-03" db="EMBL/GenBank/DDBJ databases">
        <title>Bacillus Genome Sequencing.</title>
        <authorList>
            <person name="Dunlap C."/>
        </authorList>
    </citation>
    <scope>NUCLEOTIDE SEQUENCE [LARGE SCALE GENOMIC DNA]</scope>
    <source>
        <strain evidence="2 3">BD-533</strain>
    </source>
</reference>
<evidence type="ECO:0000313" key="2">
    <source>
        <dbReference type="EMBL" id="MEC0230026.1"/>
    </source>
</evidence>
<evidence type="ECO:0000256" key="1">
    <source>
        <dbReference type="SAM" id="Phobius"/>
    </source>
</evidence>
<comment type="caution">
    <text evidence="2">The sequence shown here is derived from an EMBL/GenBank/DDBJ whole genome shotgun (WGS) entry which is preliminary data.</text>
</comment>
<name>A0ABU6G7W1_9BACL</name>
<gene>
    <name evidence="2" type="ORF">P4I72_23115</name>
</gene>
<evidence type="ECO:0008006" key="4">
    <source>
        <dbReference type="Google" id="ProtNLM"/>
    </source>
</evidence>
<sequence>MDTYVIIMLACVAIFLIFRLRQSFRKTRGNVDKTKQIEEKLAQLRKKRDED</sequence>
<protein>
    <recommendedName>
        <fullName evidence="4">DUF4083 domain-containing protein</fullName>
    </recommendedName>
</protein>
<dbReference type="Proteomes" id="UP001338137">
    <property type="component" value="Unassembled WGS sequence"/>
</dbReference>
<keyword evidence="3" id="KW-1185">Reference proteome</keyword>
<keyword evidence="1" id="KW-1133">Transmembrane helix</keyword>
<accession>A0ABU6G7W1</accession>